<dbReference type="Pfam" id="PF13439">
    <property type="entry name" value="Glyco_transf_4"/>
    <property type="match status" value="1"/>
</dbReference>
<evidence type="ECO:0000256" key="1">
    <source>
        <dbReference type="ARBA" id="ARBA00022676"/>
    </source>
</evidence>
<keyword evidence="1" id="KW-0328">Glycosyltransferase</keyword>
<dbReference type="AlphaFoldDB" id="E6SEV4"/>
<gene>
    <name evidence="5" type="ordered locus">Intca_1193</name>
</gene>
<protein>
    <submittedName>
        <fullName evidence="5">Glycosyl transferase group 1</fullName>
    </submittedName>
</protein>
<dbReference type="Proteomes" id="UP000008914">
    <property type="component" value="Chromosome"/>
</dbReference>
<evidence type="ECO:0000259" key="3">
    <source>
        <dbReference type="Pfam" id="PF00534"/>
    </source>
</evidence>
<dbReference type="KEGG" id="ica:Intca_1193"/>
<dbReference type="Pfam" id="PF00534">
    <property type="entry name" value="Glycos_transf_1"/>
    <property type="match status" value="1"/>
</dbReference>
<dbReference type="HOGENOM" id="CLU_009583_27_6_11"/>
<organism evidence="5 6">
    <name type="scientific">Intrasporangium calvum (strain ATCC 23552 / DSM 43043 / JCM 3097 / NBRC 12989 / NCIMB 10167 / NRRL B-3866 / 7 KIP)</name>
    <dbReference type="NCBI Taxonomy" id="710696"/>
    <lineage>
        <taxon>Bacteria</taxon>
        <taxon>Bacillati</taxon>
        <taxon>Actinomycetota</taxon>
        <taxon>Actinomycetes</taxon>
        <taxon>Micrococcales</taxon>
        <taxon>Intrasporangiaceae</taxon>
        <taxon>Intrasporangium</taxon>
    </lineage>
</organism>
<dbReference type="STRING" id="710696.Intca_1193"/>
<dbReference type="SUPFAM" id="SSF53756">
    <property type="entry name" value="UDP-Glycosyltransferase/glycogen phosphorylase"/>
    <property type="match status" value="1"/>
</dbReference>
<evidence type="ECO:0000259" key="4">
    <source>
        <dbReference type="Pfam" id="PF13439"/>
    </source>
</evidence>
<evidence type="ECO:0000313" key="6">
    <source>
        <dbReference type="Proteomes" id="UP000008914"/>
    </source>
</evidence>
<dbReference type="GO" id="GO:0016757">
    <property type="term" value="F:glycosyltransferase activity"/>
    <property type="evidence" value="ECO:0007669"/>
    <property type="project" value="UniProtKB-KW"/>
</dbReference>
<sequence>MPRLTIATVAAEHPMGAQVYEAEIAHRADAALAAVDGEGWQARRLTVRSFRAATPGNRRLPMGWVTTTSPAARRELGRLLYAGDTVSHRTNLELPPSPRADVVTLHDVVAWKFPDESAPVAAARDELRRAAAVICVSHFSAAEAVELLGIEAPHVVHNGVDSRFFDPSSAHPEVLHRLGVDGAYVLVTGGASARKNLEGLAVAWQEVSRARPDLTLVLSGPEHPRRTALFADVPSARLVGRVNGSLLPSLVAGSSALVVPSHYEGFGLPALEGMAAGVPVVAARTSSLPEVVGDGGLLVDPTPRGLSGGILVAVSGESEVLAMARRGRRRAEAFTWEESARRHAEVWSAVARSCA</sequence>
<dbReference type="InterPro" id="IPR028098">
    <property type="entry name" value="Glyco_trans_4-like_N"/>
</dbReference>
<evidence type="ECO:0000256" key="2">
    <source>
        <dbReference type="ARBA" id="ARBA00022679"/>
    </source>
</evidence>
<feature type="domain" description="Glycosyltransferase subfamily 4-like N-terminal" evidence="4">
    <location>
        <begin position="102"/>
        <end position="162"/>
    </location>
</feature>
<proteinExistence type="predicted"/>
<dbReference type="Gene3D" id="3.40.50.2000">
    <property type="entry name" value="Glycogen Phosphorylase B"/>
    <property type="match status" value="2"/>
</dbReference>
<keyword evidence="2 5" id="KW-0808">Transferase</keyword>
<dbReference type="OrthoDB" id="9801609at2"/>
<dbReference type="InterPro" id="IPR001296">
    <property type="entry name" value="Glyco_trans_1"/>
</dbReference>
<keyword evidence="6" id="KW-1185">Reference proteome</keyword>
<accession>E6SEV4</accession>
<dbReference type="PANTHER" id="PTHR46401">
    <property type="entry name" value="GLYCOSYLTRANSFERASE WBBK-RELATED"/>
    <property type="match status" value="1"/>
</dbReference>
<evidence type="ECO:0000313" key="5">
    <source>
        <dbReference type="EMBL" id="ADU47711.1"/>
    </source>
</evidence>
<dbReference type="PANTHER" id="PTHR46401:SF2">
    <property type="entry name" value="GLYCOSYLTRANSFERASE WBBK-RELATED"/>
    <property type="match status" value="1"/>
</dbReference>
<dbReference type="CDD" id="cd03809">
    <property type="entry name" value="GT4_MtfB-like"/>
    <property type="match status" value="1"/>
</dbReference>
<feature type="domain" description="Glycosyl transferase family 1" evidence="3">
    <location>
        <begin position="182"/>
        <end position="329"/>
    </location>
</feature>
<dbReference type="GO" id="GO:0009103">
    <property type="term" value="P:lipopolysaccharide biosynthetic process"/>
    <property type="evidence" value="ECO:0007669"/>
    <property type="project" value="TreeGrafter"/>
</dbReference>
<reference evidence="5 6" key="1">
    <citation type="journal article" date="2010" name="Stand. Genomic Sci.">
        <title>Complete genome sequence of Intrasporangium calvum type strain (7 KIP).</title>
        <authorList>
            <person name="Del Rio T.G."/>
            <person name="Chertkov O."/>
            <person name="Yasawong M."/>
            <person name="Lucas S."/>
            <person name="Deshpande S."/>
            <person name="Cheng J.F."/>
            <person name="Detter C."/>
            <person name="Tapia R."/>
            <person name="Han C."/>
            <person name="Goodwin L."/>
            <person name="Pitluck S."/>
            <person name="Liolios K."/>
            <person name="Ivanova N."/>
            <person name="Mavromatis K."/>
            <person name="Pati A."/>
            <person name="Chen A."/>
            <person name="Palaniappan K."/>
            <person name="Land M."/>
            <person name="Hauser L."/>
            <person name="Chang Y.J."/>
            <person name="Jeffries C.D."/>
            <person name="Rohde M."/>
            <person name="Pukall R."/>
            <person name="Sikorski J."/>
            <person name="Goker M."/>
            <person name="Woyke T."/>
            <person name="Bristow J."/>
            <person name="Eisen J.A."/>
            <person name="Markowitz V."/>
            <person name="Hugenholtz P."/>
            <person name="Kyrpides N.C."/>
            <person name="Klenk H.P."/>
            <person name="Lapidus A."/>
        </authorList>
    </citation>
    <scope>NUCLEOTIDE SEQUENCE [LARGE SCALE GENOMIC DNA]</scope>
    <source>
        <strain evidence="6">ATCC 23552 / DSM 43043 / JCM 3097 / NBRC 12989 / 7 KIP</strain>
    </source>
</reference>
<dbReference type="eggNOG" id="COG0438">
    <property type="taxonomic scope" value="Bacteria"/>
</dbReference>
<dbReference type="EMBL" id="CP002343">
    <property type="protein sequence ID" value="ADU47711.1"/>
    <property type="molecule type" value="Genomic_DNA"/>
</dbReference>
<name>E6SEV4_INTC7</name>